<reference evidence="3" key="2">
    <citation type="submission" date="2015-07" db="EMBL/GenBank/DDBJ databases">
        <title>The genome sequence of Plasmodium falciparum IGH-CR14.</title>
        <authorList>
            <consortium name="The Broad Institute Genome Sequencing Platform"/>
            <person name="Volkman S.K."/>
            <person name="Neafsey D.E."/>
            <person name="Dash A.P."/>
            <person name="Chitnis C.E."/>
            <person name="Hartl D.L."/>
            <person name="Young S.K."/>
            <person name="Kodira C.D."/>
            <person name="Zeng Q."/>
            <person name="Koehrsen M."/>
            <person name="Godfrey P."/>
            <person name="Alvarado L."/>
            <person name="Berlin A."/>
            <person name="Borenstein D."/>
            <person name="Chen Z."/>
            <person name="Engels R."/>
            <person name="Freedman E."/>
            <person name="Gellesch M."/>
            <person name="Goldberg J."/>
            <person name="Griggs A."/>
            <person name="Gujja S."/>
            <person name="Heiman D."/>
            <person name="Hepburn T."/>
            <person name="Howarth C."/>
            <person name="Jen D."/>
            <person name="Larson L."/>
            <person name="Lewis B."/>
            <person name="Mehta T."/>
            <person name="Park D."/>
            <person name="Pearson M."/>
            <person name="Roberts A."/>
            <person name="Saif S."/>
            <person name="Shea T."/>
            <person name="Shenoy N."/>
            <person name="Sisk P."/>
            <person name="Stolte C."/>
            <person name="Sykes S."/>
            <person name="Walk T."/>
            <person name="White J."/>
            <person name="Yandava C."/>
            <person name="Wirth D.F."/>
            <person name="Nusbaum C."/>
            <person name="Birren B."/>
        </authorList>
    </citation>
    <scope>NUCLEOTIDE SEQUENCE [LARGE SCALE GENOMIC DNA]</scope>
    <source>
        <strain evidence="3">IGH-CR14</strain>
    </source>
</reference>
<dbReference type="AlphaFoldDB" id="A0A0L1I515"/>
<evidence type="ECO:0000256" key="1">
    <source>
        <dbReference type="SAM" id="Phobius"/>
    </source>
</evidence>
<name>A0A0L1I515_PLAFA</name>
<accession>A0A0L1I515</accession>
<dbReference type="GO" id="GO:0007165">
    <property type="term" value="P:signal transduction"/>
    <property type="evidence" value="ECO:0007669"/>
    <property type="project" value="TreeGrafter"/>
</dbReference>
<sequence length="638" mass="77575">MISIQTVHSTNKINFLIKGKFIKNNEKEVLLAAKDCYLELLTSNYGESIYVQNTFLKIIFLQVVKSKHFDRFIVVDEKLNVRILEYDNGFIEYYFIDNLFVENLKLYKEYLKSTKTESTCFIIEEDYHKYINICNINDIFFISIENILFIRQVHPNIYYNNCLSDVHEKNDRSKFEVLKNDNEKDKLIIKHPFFLKNYKNDSSLQYEQNNDTDKFEVNKINSFSLSHDKKKTIKQKKNMFYVEPNKLMEDNSFVEFCKNITFITYLDKDKKKKKKKKKKYIYKDNHYDDVKNHVDTLKYDNMYNVYMNLRNEKNINFYNEFDDNCLSVKICFLVNYIKNNINCGDHFIKDVLLACEKEKDEMKILTNKLKKMKIFRKEELCLLKQYDKKKFTPIDMVKEYLKKYKTKNLFSDKYFNNISDNKDNVIKMCDMFNMISNYYFKKFYFNKYDYIYITYFKNIFLYNKKGFFDCTQERNLLFLFQIFIRIKLLLFFFISLFYSSARTLSNNFVYIIKTEHKHSQILYELSLHLYFFIIFVYHLLNFLFTENKEYTNNEYINNKQCSILKERLKKNDYNNLEECKCTPDSITSRTDVINNIKINNVQNGNVIMYNNIYFLVNKNLCYLFENMSNQNDEQGWFI</sequence>
<evidence type="ECO:0000313" key="2">
    <source>
        <dbReference type="EMBL" id="KNG74527.1"/>
    </source>
</evidence>
<dbReference type="PANTHER" id="PTHR16181">
    <property type="entry name" value="PROTEIN FAM83A-RELATED"/>
    <property type="match status" value="1"/>
</dbReference>
<proteinExistence type="predicted"/>
<feature type="transmembrane region" description="Helical" evidence="1">
    <location>
        <begin position="521"/>
        <end position="540"/>
    </location>
</feature>
<protein>
    <submittedName>
        <fullName evidence="2">Uncharacterized protein</fullName>
    </submittedName>
</protein>
<feature type="transmembrane region" description="Helical" evidence="1">
    <location>
        <begin position="476"/>
        <end position="500"/>
    </location>
</feature>
<dbReference type="PANTHER" id="PTHR16181:SF29">
    <property type="entry name" value="PROTEIN FAM83A-RELATED"/>
    <property type="match status" value="1"/>
</dbReference>
<evidence type="ECO:0000313" key="3">
    <source>
        <dbReference type="Proteomes" id="UP000054562"/>
    </source>
</evidence>
<organism evidence="2 3">
    <name type="scientific">Plasmodium falciparum IGH-CR14</name>
    <dbReference type="NCBI Taxonomy" id="580059"/>
    <lineage>
        <taxon>Eukaryota</taxon>
        <taxon>Sar</taxon>
        <taxon>Alveolata</taxon>
        <taxon>Apicomplexa</taxon>
        <taxon>Aconoidasida</taxon>
        <taxon>Haemosporida</taxon>
        <taxon>Plasmodiidae</taxon>
        <taxon>Plasmodium</taxon>
        <taxon>Plasmodium (Laverania)</taxon>
    </lineage>
</organism>
<gene>
    <name evidence="2" type="ORF">PFMG_00623</name>
</gene>
<dbReference type="Proteomes" id="UP000054562">
    <property type="component" value="Unassembled WGS sequence"/>
</dbReference>
<keyword evidence="1" id="KW-0812">Transmembrane</keyword>
<reference evidence="3" key="1">
    <citation type="submission" date="2015-07" db="EMBL/GenBank/DDBJ databases">
        <title>Annotation of Plasmodium falciparum IGH-CR14.</title>
        <authorList>
            <consortium name="The Broad Institute Genome Sequencing Platform"/>
            <person name="Volkman S.K."/>
            <person name="Neafsey D.E."/>
            <person name="Dash A.P."/>
            <person name="Chitnis C.E."/>
            <person name="Hartl D.L."/>
            <person name="Young S.K."/>
            <person name="Zeng Q."/>
            <person name="Koehrsen M."/>
            <person name="Alvarado L."/>
            <person name="Berlin A."/>
            <person name="Borenstein D."/>
            <person name="Chapman S.B."/>
            <person name="Chen Z."/>
            <person name="Engels R."/>
            <person name="Freedman E."/>
            <person name="Gellesch M."/>
            <person name="Goldberg J."/>
            <person name="Griggs A."/>
            <person name="Gujja S."/>
            <person name="Heilman E.R."/>
            <person name="Heiman D.I."/>
            <person name="Howarth C."/>
            <person name="Jen D."/>
            <person name="Larson L."/>
            <person name="Mehta T."/>
            <person name="Neiman D."/>
            <person name="Park D."/>
            <person name="Pearson M."/>
            <person name="Roberts A."/>
            <person name="Saif S."/>
            <person name="Shea T."/>
            <person name="Shenoy N."/>
            <person name="Sisk P."/>
            <person name="Stolte C."/>
            <person name="Sykes S."/>
            <person name="Walk T."/>
            <person name="White J."/>
            <person name="Yandava C."/>
            <person name="Haas B."/>
            <person name="Henn M.R."/>
            <person name="Nusbaum C."/>
            <person name="Birren B."/>
        </authorList>
    </citation>
    <scope>NUCLEOTIDE SEQUENCE [LARGE SCALE GENOMIC DNA]</scope>
    <source>
        <strain evidence="3">IGH-CR14</strain>
    </source>
</reference>
<keyword evidence="1" id="KW-1133">Transmembrane helix</keyword>
<dbReference type="GO" id="GO:0019901">
    <property type="term" value="F:protein kinase binding"/>
    <property type="evidence" value="ECO:0007669"/>
    <property type="project" value="TreeGrafter"/>
</dbReference>
<dbReference type="InterPro" id="IPR050944">
    <property type="entry name" value="FAM83"/>
</dbReference>
<keyword evidence="1" id="KW-0472">Membrane</keyword>
<dbReference type="EMBL" id="GG664990">
    <property type="protein sequence ID" value="KNG74527.1"/>
    <property type="molecule type" value="Genomic_DNA"/>
</dbReference>